<accession>A0A9P6FP89</accession>
<feature type="compositionally biased region" description="Basic and acidic residues" evidence="1">
    <location>
        <begin position="49"/>
        <end position="63"/>
    </location>
</feature>
<sequence length="72" mass="8040">MERNEQKLNMPGGFKSEQTGPTNYSVSNLASDLRDTGTTERANLMNKYNSKDYDPGLIEDRVRGQRNSLTGA</sequence>
<feature type="compositionally biased region" description="Polar residues" evidence="1">
    <location>
        <begin position="16"/>
        <end position="30"/>
    </location>
</feature>
<reference evidence="2" key="1">
    <citation type="journal article" date="2020" name="Fungal Divers.">
        <title>Resolving the Mortierellaceae phylogeny through synthesis of multi-gene phylogenetics and phylogenomics.</title>
        <authorList>
            <person name="Vandepol N."/>
            <person name="Liber J."/>
            <person name="Desiro A."/>
            <person name="Na H."/>
            <person name="Kennedy M."/>
            <person name="Barry K."/>
            <person name="Grigoriev I.V."/>
            <person name="Miller A.N."/>
            <person name="O'Donnell K."/>
            <person name="Stajich J.E."/>
            <person name="Bonito G."/>
        </authorList>
    </citation>
    <scope>NUCLEOTIDE SEQUENCE</scope>
    <source>
        <strain evidence="2">KOD1015</strain>
    </source>
</reference>
<keyword evidence="3" id="KW-1185">Reference proteome</keyword>
<dbReference type="EMBL" id="JAABOA010003243">
    <property type="protein sequence ID" value="KAF9578869.1"/>
    <property type="molecule type" value="Genomic_DNA"/>
</dbReference>
<name>A0A9P6FP89_9FUNG</name>
<feature type="non-terminal residue" evidence="2">
    <location>
        <position position="72"/>
    </location>
</feature>
<protein>
    <submittedName>
        <fullName evidence="2">Uncharacterized protein</fullName>
    </submittedName>
</protein>
<organism evidence="2 3">
    <name type="scientific">Lunasporangiospora selenospora</name>
    <dbReference type="NCBI Taxonomy" id="979761"/>
    <lineage>
        <taxon>Eukaryota</taxon>
        <taxon>Fungi</taxon>
        <taxon>Fungi incertae sedis</taxon>
        <taxon>Mucoromycota</taxon>
        <taxon>Mortierellomycotina</taxon>
        <taxon>Mortierellomycetes</taxon>
        <taxon>Mortierellales</taxon>
        <taxon>Mortierellaceae</taxon>
        <taxon>Lunasporangiospora</taxon>
    </lineage>
</organism>
<proteinExistence type="predicted"/>
<gene>
    <name evidence="2" type="ORF">BGW38_005126</name>
</gene>
<comment type="caution">
    <text evidence="2">The sequence shown here is derived from an EMBL/GenBank/DDBJ whole genome shotgun (WGS) entry which is preliminary data.</text>
</comment>
<feature type="region of interest" description="Disordered" evidence="1">
    <location>
        <begin position="1"/>
        <end position="72"/>
    </location>
</feature>
<evidence type="ECO:0000313" key="2">
    <source>
        <dbReference type="EMBL" id="KAF9578869.1"/>
    </source>
</evidence>
<dbReference type="AlphaFoldDB" id="A0A9P6FP89"/>
<evidence type="ECO:0000313" key="3">
    <source>
        <dbReference type="Proteomes" id="UP000780801"/>
    </source>
</evidence>
<evidence type="ECO:0000256" key="1">
    <source>
        <dbReference type="SAM" id="MobiDB-lite"/>
    </source>
</evidence>
<dbReference type="Proteomes" id="UP000780801">
    <property type="component" value="Unassembled WGS sequence"/>
</dbReference>